<comment type="caution">
    <text evidence="3">The sequence shown here is derived from an EMBL/GenBank/DDBJ whole genome shotgun (WGS) entry which is preliminary data.</text>
</comment>
<accession>A0A7C8IK21</accession>
<feature type="domain" description="PD-(D/E)XK nuclease-like" evidence="2">
    <location>
        <begin position="131"/>
        <end position="438"/>
    </location>
</feature>
<gene>
    <name evidence="3" type="ORF">GQX73_g7910</name>
</gene>
<dbReference type="InParanoid" id="A0A7C8IK21"/>
<keyword evidence="4" id="KW-1185">Reference proteome</keyword>
<feature type="compositionally biased region" description="Basic and acidic residues" evidence="1">
    <location>
        <begin position="1"/>
        <end position="12"/>
    </location>
</feature>
<feature type="region of interest" description="Disordered" evidence="1">
    <location>
        <begin position="1"/>
        <end position="87"/>
    </location>
</feature>
<evidence type="ECO:0000259" key="2">
    <source>
        <dbReference type="Pfam" id="PF20516"/>
    </source>
</evidence>
<organism evidence="3 4">
    <name type="scientific">Xylaria multiplex</name>
    <dbReference type="NCBI Taxonomy" id="323545"/>
    <lineage>
        <taxon>Eukaryota</taxon>
        <taxon>Fungi</taxon>
        <taxon>Dikarya</taxon>
        <taxon>Ascomycota</taxon>
        <taxon>Pezizomycotina</taxon>
        <taxon>Sordariomycetes</taxon>
        <taxon>Xylariomycetidae</taxon>
        <taxon>Xylariales</taxon>
        <taxon>Xylariaceae</taxon>
        <taxon>Xylaria</taxon>
    </lineage>
</organism>
<name>A0A7C8IK21_9PEZI</name>
<evidence type="ECO:0000313" key="3">
    <source>
        <dbReference type="EMBL" id="KAF2965646.1"/>
    </source>
</evidence>
<proteinExistence type="predicted"/>
<dbReference type="OrthoDB" id="5244165at2759"/>
<evidence type="ECO:0000313" key="4">
    <source>
        <dbReference type="Proteomes" id="UP000481858"/>
    </source>
</evidence>
<dbReference type="Proteomes" id="UP000481858">
    <property type="component" value="Unassembled WGS sequence"/>
</dbReference>
<dbReference type="EMBL" id="WUBL01000109">
    <property type="protein sequence ID" value="KAF2965646.1"/>
    <property type="molecule type" value="Genomic_DNA"/>
</dbReference>
<evidence type="ECO:0000256" key="1">
    <source>
        <dbReference type="SAM" id="MobiDB-lite"/>
    </source>
</evidence>
<reference evidence="3 4" key="1">
    <citation type="submission" date="2019-12" db="EMBL/GenBank/DDBJ databases">
        <title>Draft genome sequence of the ascomycete Xylaria multiplex DSM 110363.</title>
        <authorList>
            <person name="Buettner E."/>
            <person name="Kellner H."/>
        </authorList>
    </citation>
    <scope>NUCLEOTIDE SEQUENCE [LARGE SCALE GENOMIC DNA]</scope>
    <source>
        <strain evidence="3 4">DSM 110363</strain>
    </source>
</reference>
<dbReference type="Pfam" id="PF20516">
    <property type="entry name" value="PDDEXK_12"/>
    <property type="match status" value="1"/>
</dbReference>
<sequence>MLPPHIVRDWIESVKNQPESSRKRPRSPSPTPASGPSDYEPPSLPRPPHSSRSRSTSPTKRLKPSKTSLRSRANLHRFEKPVIPHPLKGNAAHLPEDIKNLHKRIYAAAQFRHHIIPHEVRSLIEAVDDHIPDHVFRDPDHNSASALTTYKTLRSIVRASGISQKYRRLEAGWNHHVHTPLLDLVFGSLLDDGSDANDSNTTLATRKPVAARFEAVMGATIVGTTIPLLQQPQSDAPNLGLACSVSVDRSVQSSQDSTVDLAHVEPHAIHSRSESKKVDYVLVMYIDDQEPLHRVISDTTFEPQLGYGYINQTLLSNLLYNPIAVSIKTKIASSREDPLLQLGLWTAAWHKRMATLRERRFPATPQAYLAGSRVPPKLVSVPLIEVIAHEWFMYFACDSGRSIDVYGPLHIGSTQSMLEVYSLFTCLEYVKQWIETSFYTAMKDWFLEEQISAEIPTR</sequence>
<protein>
    <recommendedName>
        <fullName evidence="2">PD-(D/E)XK nuclease-like domain-containing protein</fullName>
    </recommendedName>
</protein>
<dbReference type="AlphaFoldDB" id="A0A7C8IK21"/>
<dbReference type="InterPro" id="IPR046797">
    <property type="entry name" value="PDDEXK_12"/>
</dbReference>